<gene>
    <name evidence="2" type="ORF">EHS13_24640</name>
</gene>
<feature type="transmembrane region" description="Helical" evidence="1">
    <location>
        <begin position="226"/>
        <end position="245"/>
    </location>
</feature>
<evidence type="ECO:0000313" key="2">
    <source>
        <dbReference type="EMBL" id="QGQ97849.1"/>
    </source>
</evidence>
<organism evidence="2 3">
    <name type="scientific">Paenibacillus psychroresistens</name>
    <dbReference type="NCBI Taxonomy" id="1778678"/>
    <lineage>
        <taxon>Bacteria</taxon>
        <taxon>Bacillati</taxon>
        <taxon>Bacillota</taxon>
        <taxon>Bacilli</taxon>
        <taxon>Bacillales</taxon>
        <taxon>Paenibacillaceae</taxon>
        <taxon>Paenibacillus</taxon>
    </lineage>
</organism>
<protein>
    <submittedName>
        <fullName evidence="2">Uncharacterized protein</fullName>
    </submittedName>
</protein>
<accession>A0A6B8RPA3</accession>
<feature type="transmembrane region" description="Helical" evidence="1">
    <location>
        <begin position="69"/>
        <end position="85"/>
    </location>
</feature>
<dbReference type="AlphaFoldDB" id="A0A6B8RPA3"/>
<keyword evidence="1" id="KW-0812">Transmembrane</keyword>
<keyword evidence="1" id="KW-1133">Transmembrane helix</keyword>
<dbReference type="Proteomes" id="UP000426246">
    <property type="component" value="Chromosome"/>
</dbReference>
<feature type="transmembrane region" description="Helical" evidence="1">
    <location>
        <begin position="105"/>
        <end position="126"/>
    </location>
</feature>
<keyword evidence="3" id="KW-1185">Reference proteome</keyword>
<feature type="transmembrane region" description="Helical" evidence="1">
    <location>
        <begin position="309"/>
        <end position="333"/>
    </location>
</feature>
<proteinExistence type="predicted"/>
<dbReference type="RefSeq" id="WP_155702950.1">
    <property type="nucleotide sequence ID" value="NZ_CP034235.1"/>
</dbReference>
<dbReference type="EMBL" id="CP034235">
    <property type="protein sequence ID" value="QGQ97849.1"/>
    <property type="molecule type" value="Genomic_DNA"/>
</dbReference>
<sequence length="349" mass="39735">MKPNTLLGLWIVAFSLKAIGASWDASFHFKYLRETTQSSHIVNSIGLVLACLLWIYMARRAEYKLTKPLKVSGLGFLVFFIGIPLDEAWHRIFGIDLTTWSITHAILYTGTALMIAGTILQVEADYAERIITKAKRTMYLLFLMVFVFESFWFPQLQQEQGVLSLYLFDQGTPLASKDILDLLSNPKSQIYGGIPDWLYGVYACFACMVLFRIIRYYKLGSFSCTIVVSIYVGFRVLTNLVYGLVEYPQSTIPYFLILCAVVVDLLYVYTYKLKPHRMGWVVITLGIVCCIYSVTLINPSFPFHPPMPVISAFAAFFSTLFGYGVASFLLHLYENYNSPKEIINQKLLT</sequence>
<reference evidence="3" key="1">
    <citation type="submission" date="2018-11" db="EMBL/GenBank/DDBJ databases">
        <title>Complete genome sequence of Paenibacillus sp. ML311-T8.</title>
        <authorList>
            <person name="Nam Y.-D."/>
            <person name="Kang J."/>
            <person name="Chung W.-H."/>
            <person name="Park Y.S."/>
        </authorList>
    </citation>
    <scope>NUCLEOTIDE SEQUENCE [LARGE SCALE GENOMIC DNA]</scope>
    <source>
        <strain evidence="3">ML311-T8</strain>
    </source>
</reference>
<name>A0A6B8RPA3_9BACL</name>
<keyword evidence="1" id="KW-0472">Membrane</keyword>
<feature type="transmembrane region" description="Helical" evidence="1">
    <location>
        <begin position="197"/>
        <end position="214"/>
    </location>
</feature>
<evidence type="ECO:0000313" key="3">
    <source>
        <dbReference type="Proteomes" id="UP000426246"/>
    </source>
</evidence>
<feature type="transmembrane region" description="Helical" evidence="1">
    <location>
        <begin position="251"/>
        <end position="271"/>
    </location>
</feature>
<feature type="transmembrane region" description="Helical" evidence="1">
    <location>
        <begin position="278"/>
        <end position="297"/>
    </location>
</feature>
<feature type="transmembrane region" description="Helical" evidence="1">
    <location>
        <begin position="40"/>
        <end position="57"/>
    </location>
</feature>
<evidence type="ECO:0000256" key="1">
    <source>
        <dbReference type="SAM" id="Phobius"/>
    </source>
</evidence>
<dbReference type="KEGG" id="ppsc:EHS13_24640"/>
<feature type="transmembrane region" description="Helical" evidence="1">
    <location>
        <begin position="138"/>
        <end position="156"/>
    </location>
</feature>
<dbReference type="OrthoDB" id="3328774at2"/>